<protein>
    <recommendedName>
        <fullName evidence="1">Rhodanese domain-containing protein</fullName>
    </recommendedName>
</protein>
<comment type="caution">
    <text evidence="2">The sequence shown here is derived from an EMBL/GenBank/DDBJ whole genome shotgun (WGS) entry which is preliminary data.</text>
</comment>
<dbReference type="PANTHER" id="PTHR37833:SF1">
    <property type="entry name" value="SIGNAL PEPTIDE PROTEIN"/>
    <property type="match status" value="1"/>
</dbReference>
<dbReference type="InterPro" id="IPR001763">
    <property type="entry name" value="Rhodanese-like_dom"/>
</dbReference>
<dbReference type="CDD" id="cd00158">
    <property type="entry name" value="RHOD"/>
    <property type="match status" value="1"/>
</dbReference>
<evidence type="ECO:0000259" key="1">
    <source>
        <dbReference type="PROSITE" id="PS50206"/>
    </source>
</evidence>
<dbReference type="Gene3D" id="2.60.40.10">
    <property type="entry name" value="Immunoglobulins"/>
    <property type="match status" value="1"/>
</dbReference>
<organism evidence="2">
    <name type="scientific">marine sediment metagenome</name>
    <dbReference type="NCBI Taxonomy" id="412755"/>
    <lineage>
        <taxon>unclassified sequences</taxon>
        <taxon>metagenomes</taxon>
        <taxon>ecological metagenomes</taxon>
    </lineage>
</organism>
<dbReference type="Pfam" id="PF00581">
    <property type="entry name" value="Rhodanese"/>
    <property type="match status" value="1"/>
</dbReference>
<accession>X0TX60</accession>
<feature type="domain" description="Rhodanese" evidence="1">
    <location>
        <begin position="141"/>
        <end position="225"/>
    </location>
</feature>
<dbReference type="InterPro" id="IPR036873">
    <property type="entry name" value="Rhodanese-like_dom_sf"/>
</dbReference>
<evidence type="ECO:0000313" key="2">
    <source>
        <dbReference type="EMBL" id="GAF80715.1"/>
    </source>
</evidence>
<dbReference type="Pfam" id="PF07610">
    <property type="entry name" value="DUF1573"/>
    <property type="match status" value="1"/>
</dbReference>
<dbReference type="AlphaFoldDB" id="X0TX60"/>
<dbReference type="PANTHER" id="PTHR37833">
    <property type="entry name" value="LIPOPROTEIN-RELATED"/>
    <property type="match status" value="1"/>
</dbReference>
<dbReference type="SMART" id="SM00450">
    <property type="entry name" value="RHOD"/>
    <property type="match status" value="1"/>
</dbReference>
<dbReference type="InterPro" id="IPR011467">
    <property type="entry name" value="DUF1573"/>
</dbReference>
<dbReference type="EMBL" id="BARS01002073">
    <property type="protein sequence ID" value="GAF80715.1"/>
    <property type="molecule type" value="Genomic_DNA"/>
</dbReference>
<dbReference type="SUPFAM" id="SSF52821">
    <property type="entry name" value="Rhodanese/Cell cycle control phosphatase"/>
    <property type="match status" value="1"/>
</dbReference>
<reference evidence="2" key="1">
    <citation type="journal article" date="2014" name="Front. Microbiol.">
        <title>High frequency of phylogenetically diverse reductive dehalogenase-homologous genes in deep subseafloor sedimentary metagenomes.</title>
        <authorList>
            <person name="Kawai M."/>
            <person name="Futagami T."/>
            <person name="Toyoda A."/>
            <person name="Takaki Y."/>
            <person name="Nishi S."/>
            <person name="Hori S."/>
            <person name="Arai W."/>
            <person name="Tsubouchi T."/>
            <person name="Morono Y."/>
            <person name="Uchiyama I."/>
            <person name="Ito T."/>
            <person name="Fujiyama A."/>
            <person name="Inagaki F."/>
            <person name="Takami H."/>
        </authorList>
    </citation>
    <scope>NUCLEOTIDE SEQUENCE</scope>
    <source>
        <strain evidence="2">Expedition CK06-06</strain>
    </source>
</reference>
<gene>
    <name evidence="2" type="ORF">S01H1_03866</name>
</gene>
<sequence>MKAGLVFLLIIVALGATVAAAAPKIDVEGSMYDFGEVLEGIAVTHTFTLRNVGDESLVIRRVRADCGCTTADLPKDNLSPGESTELEVSVDTAGFGGSIAKRIYIESNDPTTPTLTLRITGIVRQPERYHTAVSDLDYLFYLLIDLRDPEAYAAAHLMGAINIPYAELGDWTSRLPQGVLIILYDQDGSVSDEAAQMLSGVGFPEAKSLLGGLSEWTRQFQEKLILSSSG</sequence>
<dbReference type="InterPro" id="IPR013783">
    <property type="entry name" value="Ig-like_fold"/>
</dbReference>
<dbReference type="PROSITE" id="PS50206">
    <property type="entry name" value="RHODANESE_3"/>
    <property type="match status" value="1"/>
</dbReference>
<name>X0TX60_9ZZZZ</name>
<dbReference type="Gene3D" id="3.40.250.10">
    <property type="entry name" value="Rhodanese-like domain"/>
    <property type="match status" value="1"/>
</dbReference>
<proteinExistence type="predicted"/>